<dbReference type="EMBL" id="CP022474">
    <property type="protein sequence ID" value="ASN60259.1"/>
    <property type="molecule type" value="Genomic_DNA"/>
</dbReference>
<evidence type="ECO:0000256" key="3">
    <source>
        <dbReference type="ARBA" id="ARBA00012758"/>
    </source>
</evidence>
<dbReference type="GO" id="GO:0004564">
    <property type="term" value="F:beta-fructofuranosidase activity"/>
    <property type="evidence" value="ECO:0007669"/>
    <property type="project" value="UniProtKB-EC"/>
</dbReference>
<organism evidence="10 11">
    <name type="scientific">Latilactobacillus curvatus</name>
    <name type="common">Lactobacillus curvatus</name>
    <dbReference type="NCBI Taxonomy" id="28038"/>
    <lineage>
        <taxon>Bacteria</taxon>
        <taxon>Bacillati</taxon>
        <taxon>Bacillota</taxon>
        <taxon>Bacilli</taxon>
        <taxon>Lactobacillales</taxon>
        <taxon>Lactobacillaceae</taxon>
        <taxon>Latilactobacillus</taxon>
    </lineage>
</organism>
<dbReference type="InterPro" id="IPR001362">
    <property type="entry name" value="Glyco_hydro_32"/>
</dbReference>
<dbReference type="Pfam" id="PF00251">
    <property type="entry name" value="Glyco_hydro_32N"/>
    <property type="match status" value="1"/>
</dbReference>
<keyword evidence="6 8" id="KW-0326">Glycosidase</keyword>
<dbReference type="GO" id="GO:0005975">
    <property type="term" value="P:carbohydrate metabolic process"/>
    <property type="evidence" value="ECO:0007669"/>
    <property type="project" value="InterPro"/>
</dbReference>
<reference evidence="10 11" key="1">
    <citation type="submission" date="2017-07" db="EMBL/GenBank/DDBJ databases">
        <title>Lactobacillus curvatus MRS6 whole genome.</title>
        <authorList>
            <person name="Jans C."/>
            <person name="Lagler S."/>
            <person name="Lacroix C."/>
            <person name="Meile L."/>
            <person name="Stevens M.J.A."/>
        </authorList>
    </citation>
    <scope>NUCLEOTIDE SEQUENCE [LARGE SCALE GENOMIC DNA]</scope>
    <source>
        <strain evidence="10 11">MRS6</strain>
    </source>
</reference>
<comment type="catalytic activity">
    <reaction evidence="8">
        <text>Hydrolysis of terminal non-reducing beta-D-fructofuranoside residues in beta-D-fructofuranosides.</text>
        <dbReference type="EC" id="3.2.1.26"/>
    </reaction>
</comment>
<protein>
    <recommendedName>
        <fullName evidence="4 8">Sucrose-6-phosphate hydrolase</fullName>
        <ecNumber evidence="3 8">3.2.1.26</ecNumber>
    </recommendedName>
    <alternativeName>
        <fullName evidence="7 8">Invertase</fullName>
    </alternativeName>
</protein>
<evidence type="ECO:0000256" key="7">
    <source>
        <dbReference type="ARBA" id="ARBA00033367"/>
    </source>
</evidence>
<accession>A0AAC9UQB7</accession>
<dbReference type="CDD" id="cd18623">
    <property type="entry name" value="GH32_ScrB-like"/>
    <property type="match status" value="1"/>
</dbReference>
<dbReference type="InterPro" id="IPR018053">
    <property type="entry name" value="Glyco_hydro_32_AS"/>
</dbReference>
<dbReference type="PANTHER" id="PTHR43101">
    <property type="entry name" value="BETA-FRUCTOSIDASE"/>
    <property type="match status" value="1"/>
</dbReference>
<dbReference type="NCBIfam" id="TIGR01322">
    <property type="entry name" value="scrB_fam"/>
    <property type="match status" value="1"/>
</dbReference>
<evidence type="ECO:0000256" key="8">
    <source>
        <dbReference type="RuleBase" id="RU365015"/>
    </source>
</evidence>
<evidence type="ECO:0000256" key="1">
    <source>
        <dbReference type="ARBA" id="ARBA00004914"/>
    </source>
</evidence>
<evidence type="ECO:0000256" key="4">
    <source>
        <dbReference type="ARBA" id="ARBA00019623"/>
    </source>
</evidence>
<keyword evidence="8" id="KW-0963">Cytoplasm</keyword>
<comment type="function">
    <text evidence="8">Enables the bacterium to metabolize sucrose as a sole carbon source.</text>
</comment>
<dbReference type="SMART" id="SM00640">
    <property type="entry name" value="Glyco_32"/>
    <property type="match status" value="1"/>
</dbReference>
<feature type="domain" description="Glycosyl hydrolase family 32 N-terminal" evidence="9">
    <location>
        <begin position="14"/>
        <end position="325"/>
    </location>
</feature>
<sequence length="421" mass="49099">MLVVNDNIDFEKYHLYPNVGLLNDPNGLVYFKGKYHVFFQWNPYGCNHRYKEWGHFISDDLKTWERVKSALEPSIENFDSAGIYSGTAIVKDERLYVFYTGNVRDEEGISVKSSQMSAVSSDGIHFEKLGQLFPHPEGFTKNVRDPMVWQGENGHYFLILGAQRDNVGDIIIYESYDFKTWQFRGSLIENQLLDVRGYMLECPSLITVDKKQLLIFSPQGLDANLEKHRYENIYNTGYVVGKFDEENARFIVETKFEEVDRGFEFYAPQIMLAPDNRRVMWGWAGVMDSHQEATVPTIEAASWVHVLSVPRELHINNNNQLVQHPITEIIEVPKMEKKTIITEIGQYRVKNTADWVIKIYQNAVLKKYQDRLYFERRQWATSKIERRQITGNVDDVLLIVDRDIVEVYTMDGLQVMTGRVF</sequence>
<evidence type="ECO:0000313" key="11">
    <source>
        <dbReference type="Proteomes" id="UP000199749"/>
    </source>
</evidence>
<dbReference type="PROSITE" id="PS00609">
    <property type="entry name" value="GLYCOSYL_HYDROL_F32"/>
    <property type="match status" value="1"/>
</dbReference>
<evidence type="ECO:0000313" key="10">
    <source>
        <dbReference type="EMBL" id="ASN60259.1"/>
    </source>
</evidence>
<dbReference type="SUPFAM" id="SSF75005">
    <property type="entry name" value="Arabinanase/levansucrase/invertase"/>
    <property type="match status" value="1"/>
</dbReference>
<dbReference type="PANTHER" id="PTHR43101:SF1">
    <property type="entry name" value="BETA-FRUCTOSIDASE"/>
    <property type="match status" value="1"/>
</dbReference>
<dbReference type="RefSeq" id="WP_089556800.1">
    <property type="nucleotide sequence ID" value="NZ_CP022474.1"/>
</dbReference>
<keyword evidence="5 8" id="KW-0378">Hydrolase</keyword>
<dbReference type="InterPro" id="IPR051214">
    <property type="entry name" value="GH32_Enzymes"/>
</dbReference>
<evidence type="ECO:0000256" key="5">
    <source>
        <dbReference type="ARBA" id="ARBA00022801"/>
    </source>
</evidence>
<dbReference type="Proteomes" id="UP000199749">
    <property type="component" value="Chromosome"/>
</dbReference>
<evidence type="ECO:0000259" key="9">
    <source>
        <dbReference type="Pfam" id="PF00251"/>
    </source>
</evidence>
<dbReference type="InterPro" id="IPR006232">
    <property type="entry name" value="Suc6P_hydrolase"/>
</dbReference>
<proteinExistence type="inferred from homology"/>
<gene>
    <name evidence="10" type="ORF">CG419_06230</name>
</gene>
<dbReference type="AlphaFoldDB" id="A0AAC9UQB7"/>
<dbReference type="EC" id="3.2.1.26" evidence="3 8"/>
<dbReference type="GO" id="GO:0005737">
    <property type="term" value="C:cytoplasm"/>
    <property type="evidence" value="ECO:0007669"/>
    <property type="project" value="UniProtKB-SubCell"/>
</dbReference>
<evidence type="ECO:0000256" key="6">
    <source>
        <dbReference type="ARBA" id="ARBA00023295"/>
    </source>
</evidence>
<comment type="subcellular location">
    <subcellularLocation>
        <location evidence="8">Cytoplasm</location>
    </subcellularLocation>
</comment>
<dbReference type="Gene3D" id="2.115.10.20">
    <property type="entry name" value="Glycosyl hydrolase domain, family 43"/>
    <property type="match status" value="1"/>
</dbReference>
<name>A0AAC9UQB7_LATCU</name>
<dbReference type="InterPro" id="IPR023296">
    <property type="entry name" value="Glyco_hydro_beta-prop_sf"/>
</dbReference>
<comment type="similarity">
    <text evidence="2 8">Belongs to the glycosyl hydrolase 32 family.</text>
</comment>
<comment type="pathway">
    <text evidence="1 8">Glycan biosynthesis; sucrose metabolism.</text>
</comment>
<evidence type="ECO:0000256" key="2">
    <source>
        <dbReference type="ARBA" id="ARBA00009902"/>
    </source>
</evidence>
<keyword evidence="8" id="KW-0119">Carbohydrate metabolism</keyword>
<dbReference type="InterPro" id="IPR013148">
    <property type="entry name" value="Glyco_hydro_32_N"/>
</dbReference>